<gene>
    <name evidence="5" type="ORF">B0T18DRAFT_399934</name>
</gene>
<evidence type="ECO:0000256" key="2">
    <source>
        <dbReference type="ARBA" id="ARBA00022540"/>
    </source>
</evidence>
<comment type="caution">
    <text evidence="5">The sequence shown here is derived from an EMBL/GenBank/DDBJ whole genome shotgun (WGS) entry which is preliminary data.</text>
</comment>
<reference evidence="5" key="1">
    <citation type="submission" date="2023-06" db="EMBL/GenBank/DDBJ databases">
        <title>Genome-scale phylogeny and comparative genomics of the fungal order Sordariales.</title>
        <authorList>
            <consortium name="Lawrence Berkeley National Laboratory"/>
            <person name="Hensen N."/>
            <person name="Bonometti L."/>
            <person name="Westerberg I."/>
            <person name="Brannstrom I.O."/>
            <person name="Guillou S."/>
            <person name="Cros-Aarteil S."/>
            <person name="Calhoun S."/>
            <person name="Haridas S."/>
            <person name="Kuo A."/>
            <person name="Mondo S."/>
            <person name="Pangilinan J."/>
            <person name="Riley R."/>
            <person name="LaButti K."/>
            <person name="Andreopoulos B."/>
            <person name="Lipzen A."/>
            <person name="Chen C."/>
            <person name="Yanf M."/>
            <person name="Daum C."/>
            <person name="Ng V."/>
            <person name="Clum A."/>
            <person name="Steindorff A."/>
            <person name="Ohm R."/>
            <person name="Martin F."/>
            <person name="Silar P."/>
            <person name="Natvig D."/>
            <person name="Lalanne C."/>
            <person name="Gautier V."/>
            <person name="Ament-velasquez S.L."/>
            <person name="Kruys A."/>
            <person name="Hutchinson M.I."/>
            <person name="Powell A.J."/>
            <person name="Barry K."/>
            <person name="Miller A.N."/>
            <person name="Grigoriev I.V."/>
            <person name="Debuchy R."/>
            <person name="Gladieux P."/>
            <person name="Thoren M.H."/>
            <person name="Johannesson H."/>
        </authorList>
    </citation>
    <scope>NUCLEOTIDE SEQUENCE</scope>
    <source>
        <strain evidence="5">SMH3187-1</strain>
    </source>
</reference>
<evidence type="ECO:0000256" key="3">
    <source>
        <dbReference type="ARBA" id="ARBA00022917"/>
    </source>
</evidence>
<keyword evidence="2" id="KW-0396">Initiation factor</keyword>
<evidence type="ECO:0000256" key="1">
    <source>
        <dbReference type="ARBA" id="ARBA00005439"/>
    </source>
</evidence>
<keyword evidence="3" id="KW-0648">Protein biosynthesis</keyword>
<dbReference type="GO" id="GO:0070124">
    <property type="term" value="P:mitochondrial translational initiation"/>
    <property type="evidence" value="ECO:0007669"/>
    <property type="project" value="TreeGrafter"/>
</dbReference>
<name>A0AA40FBK9_9PEZI</name>
<dbReference type="GO" id="GO:0003743">
    <property type="term" value="F:translation initiation factor activity"/>
    <property type="evidence" value="ECO:0007669"/>
    <property type="project" value="UniProtKB-KW"/>
</dbReference>
<dbReference type="GO" id="GO:0005739">
    <property type="term" value="C:mitochondrion"/>
    <property type="evidence" value="ECO:0007669"/>
    <property type="project" value="TreeGrafter"/>
</dbReference>
<sequence>MSTPRCLFNSVVALRRVFLSNALPSEATSSLRRPTLPLLSPQPRRTLIYTKKKPWATADEEDDGRPKTDLAIRSPMIYLRDDETGKLGEPVVTREVLRSLDLKTQLLMMVAESVDMPGGKWPVCRVVDRRATELKERAKARELRQQSVMEKELELNWTIAAHDLALKMRQLRAFLDKGFRVTVTLWKKKKKGGGRDPSAEEAKKLLADVDEIIAGVPGVKEVKEREGTVGNTIKIVLQGQKVKAAKQDKEKATAREPAAEAEEAKVAEAQ</sequence>
<proteinExistence type="inferred from homology"/>
<comment type="similarity">
    <text evidence="1">Belongs to the IF-3 family.</text>
</comment>
<accession>A0AA40FBK9</accession>
<dbReference type="EMBL" id="JAUKUD010000001">
    <property type="protein sequence ID" value="KAK0754779.1"/>
    <property type="molecule type" value="Genomic_DNA"/>
</dbReference>
<evidence type="ECO:0000313" key="5">
    <source>
        <dbReference type="EMBL" id="KAK0754779.1"/>
    </source>
</evidence>
<dbReference type="Gene3D" id="3.30.110.10">
    <property type="entry name" value="Translation initiation factor 3 (IF-3), C-terminal domain"/>
    <property type="match status" value="1"/>
</dbReference>
<dbReference type="PANTHER" id="PTHR10938">
    <property type="entry name" value="TRANSLATION INITIATION FACTOR IF-3"/>
    <property type="match status" value="1"/>
</dbReference>
<evidence type="ECO:0000313" key="6">
    <source>
        <dbReference type="Proteomes" id="UP001172155"/>
    </source>
</evidence>
<organism evidence="5 6">
    <name type="scientific">Schizothecium vesticola</name>
    <dbReference type="NCBI Taxonomy" id="314040"/>
    <lineage>
        <taxon>Eukaryota</taxon>
        <taxon>Fungi</taxon>
        <taxon>Dikarya</taxon>
        <taxon>Ascomycota</taxon>
        <taxon>Pezizomycotina</taxon>
        <taxon>Sordariomycetes</taxon>
        <taxon>Sordariomycetidae</taxon>
        <taxon>Sordariales</taxon>
        <taxon>Schizotheciaceae</taxon>
        <taxon>Schizothecium</taxon>
    </lineage>
</organism>
<feature type="region of interest" description="Disordered" evidence="4">
    <location>
        <begin position="244"/>
        <end position="270"/>
    </location>
</feature>
<dbReference type="PANTHER" id="PTHR10938:SF0">
    <property type="entry name" value="TRANSLATION INITIATION FACTOR IF-3, MITOCHONDRIAL"/>
    <property type="match status" value="1"/>
</dbReference>
<dbReference type="GO" id="GO:0032790">
    <property type="term" value="P:ribosome disassembly"/>
    <property type="evidence" value="ECO:0007669"/>
    <property type="project" value="TreeGrafter"/>
</dbReference>
<evidence type="ECO:0000256" key="4">
    <source>
        <dbReference type="SAM" id="MobiDB-lite"/>
    </source>
</evidence>
<dbReference type="AlphaFoldDB" id="A0AA40FBK9"/>
<feature type="compositionally biased region" description="Basic and acidic residues" evidence="4">
    <location>
        <begin position="245"/>
        <end position="270"/>
    </location>
</feature>
<dbReference type="InterPro" id="IPR001288">
    <property type="entry name" value="Translation_initiation_fac_3"/>
</dbReference>
<keyword evidence="6" id="KW-1185">Reference proteome</keyword>
<dbReference type="Proteomes" id="UP001172155">
    <property type="component" value="Unassembled WGS sequence"/>
</dbReference>
<dbReference type="InterPro" id="IPR036788">
    <property type="entry name" value="T_IF-3_C_sf"/>
</dbReference>
<dbReference type="GO" id="GO:0043022">
    <property type="term" value="F:ribosome binding"/>
    <property type="evidence" value="ECO:0007669"/>
    <property type="project" value="TreeGrafter"/>
</dbReference>
<dbReference type="SUPFAM" id="SSF55200">
    <property type="entry name" value="Translation initiation factor IF3, C-terminal domain"/>
    <property type="match status" value="1"/>
</dbReference>
<protein>
    <recommendedName>
        <fullName evidence="7">Translation initiation factor 3 N-terminal domain-containing protein</fullName>
    </recommendedName>
</protein>
<evidence type="ECO:0008006" key="7">
    <source>
        <dbReference type="Google" id="ProtNLM"/>
    </source>
</evidence>